<evidence type="ECO:0000256" key="4">
    <source>
        <dbReference type="ARBA" id="ARBA00023136"/>
    </source>
</evidence>
<name>A0A9W7DW62_9STRA</name>
<keyword evidence="3 5" id="KW-1133">Transmembrane helix</keyword>
<keyword evidence="7" id="KW-1185">Reference proteome</keyword>
<dbReference type="PANTHER" id="PTHR30249:SF0">
    <property type="entry name" value="PLASTIDAL GLYCOLATE_GLYCERATE TRANSLOCATOR 1, CHLOROPLASTIC"/>
    <property type="match status" value="1"/>
</dbReference>
<sequence>MSCSALILIHVAFLKLFQYLKIAHLFPSSLAACMSLLSAYILTTKKSTKTSPLYTFLSPGSKILSSWLPLFFVPALITLPLSNLPASSDLYRLIVLLPVGFVSSLLFTVFSIRIVSSDKKEDATVEEVKIVEEIPQIQTELHSKSQFNYLNRSLKIILLISFLLKYTRNQQHPFLLKIYLLLATLTSYTWSQRRGEKIKSFVHPLILTGLGTNLGVWGWSKVRDDV</sequence>
<evidence type="ECO:0000256" key="2">
    <source>
        <dbReference type="ARBA" id="ARBA00022692"/>
    </source>
</evidence>
<accession>A0A9W7DW62</accession>
<dbReference type="OrthoDB" id="2502820at2759"/>
<feature type="transmembrane region" description="Helical" evidence="5">
    <location>
        <begin position="63"/>
        <end position="84"/>
    </location>
</feature>
<evidence type="ECO:0000256" key="1">
    <source>
        <dbReference type="ARBA" id="ARBA00004141"/>
    </source>
</evidence>
<protein>
    <submittedName>
        <fullName evidence="6">Uncharacterized protein</fullName>
    </submittedName>
</protein>
<comment type="subcellular location">
    <subcellularLocation>
        <location evidence="1">Membrane</location>
        <topology evidence="1">Multi-pass membrane protein</topology>
    </subcellularLocation>
</comment>
<keyword evidence="2 5" id="KW-0812">Transmembrane</keyword>
<reference evidence="7" key="1">
    <citation type="journal article" date="2023" name="Commun. Biol.">
        <title>Genome analysis of Parmales, the sister group of diatoms, reveals the evolutionary specialization of diatoms from phago-mixotrophs to photoautotrophs.</title>
        <authorList>
            <person name="Ban H."/>
            <person name="Sato S."/>
            <person name="Yoshikawa S."/>
            <person name="Yamada K."/>
            <person name="Nakamura Y."/>
            <person name="Ichinomiya M."/>
            <person name="Sato N."/>
            <person name="Blanc-Mathieu R."/>
            <person name="Endo H."/>
            <person name="Kuwata A."/>
            <person name="Ogata H."/>
        </authorList>
    </citation>
    <scope>NUCLEOTIDE SEQUENCE [LARGE SCALE GENOMIC DNA]</scope>
    <source>
        <strain evidence="7">NIES 3700</strain>
    </source>
</reference>
<evidence type="ECO:0000256" key="3">
    <source>
        <dbReference type="ARBA" id="ARBA00022989"/>
    </source>
</evidence>
<dbReference type="AlphaFoldDB" id="A0A9W7DW62"/>
<comment type="caution">
    <text evidence="6">The sequence shown here is derived from an EMBL/GenBank/DDBJ whole genome shotgun (WGS) entry which is preliminary data.</text>
</comment>
<proteinExistence type="predicted"/>
<feature type="transmembrane region" description="Helical" evidence="5">
    <location>
        <begin position="174"/>
        <end position="190"/>
    </location>
</feature>
<evidence type="ECO:0000256" key="5">
    <source>
        <dbReference type="SAM" id="Phobius"/>
    </source>
</evidence>
<feature type="transmembrane region" description="Helical" evidence="5">
    <location>
        <begin position="90"/>
        <end position="110"/>
    </location>
</feature>
<feature type="transmembrane region" description="Helical" evidence="5">
    <location>
        <begin position="202"/>
        <end position="220"/>
    </location>
</feature>
<organism evidence="6 7">
    <name type="scientific">Triparma laevis f. longispina</name>
    <dbReference type="NCBI Taxonomy" id="1714387"/>
    <lineage>
        <taxon>Eukaryota</taxon>
        <taxon>Sar</taxon>
        <taxon>Stramenopiles</taxon>
        <taxon>Ochrophyta</taxon>
        <taxon>Bolidophyceae</taxon>
        <taxon>Parmales</taxon>
        <taxon>Triparmaceae</taxon>
        <taxon>Triparma</taxon>
    </lineage>
</organism>
<feature type="transmembrane region" description="Helical" evidence="5">
    <location>
        <begin position="24"/>
        <end position="42"/>
    </location>
</feature>
<keyword evidence="4 5" id="KW-0472">Membrane</keyword>
<dbReference type="InterPro" id="IPR007300">
    <property type="entry name" value="CidB/LrgB"/>
</dbReference>
<dbReference type="PANTHER" id="PTHR30249">
    <property type="entry name" value="PUTATIVE SEROTONIN TRANSPORTER"/>
    <property type="match status" value="1"/>
</dbReference>
<dbReference type="GO" id="GO:0016020">
    <property type="term" value="C:membrane"/>
    <property type="evidence" value="ECO:0007669"/>
    <property type="project" value="UniProtKB-SubCell"/>
</dbReference>
<dbReference type="EMBL" id="BRXW01000480">
    <property type="protein sequence ID" value="GMH58609.1"/>
    <property type="molecule type" value="Genomic_DNA"/>
</dbReference>
<dbReference type="Proteomes" id="UP001165122">
    <property type="component" value="Unassembled WGS sequence"/>
</dbReference>
<evidence type="ECO:0000313" key="7">
    <source>
        <dbReference type="Proteomes" id="UP001165122"/>
    </source>
</evidence>
<gene>
    <name evidence="6" type="ORF">TrLO_g10911</name>
</gene>
<evidence type="ECO:0000313" key="6">
    <source>
        <dbReference type="EMBL" id="GMH58609.1"/>
    </source>
</evidence>